<gene>
    <name evidence="2" type="ORF">DASC09_018910</name>
</gene>
<name>A0AAV5QIQ7_9ASCO</name>
<feature type="chain" id="PRO_5043786609" evidence="1">
    <location>
        <begin position="21"/>
        <end position="152"/>
    </location>
</feature>
<organism evidence="2 3">
    <name type="scientific">Saccharomycopsis crataegensis</name>
    <dbReference type="NCBI Taxonomy" id="43959"/>
    <lineage>
        <taxon>Eukaryota</taxon>
        <taxon>Fungi</taxon>
        <taxon>Dikarya</taxon>
        <taxon>Ascomycota</taxon>
        <taxon>Saccharomycotina</taxon>
        <taxon>Saccharomycetes</taxon>
        <taxon>Saccharomycopsidaceae</taxon>
        <taxon>Saccharomycopsis</taxon>
    </lineage>
</organism>
<dbReference type="RefSeq" id="XP_064851566.1">
    <property type="nucleotide sequence ID" value="XM_064995494.1"/>
</dbReference>
<evidence type="ECO:0000313" key="2">
    <source>
        <dbReference type="EMBL" id="GMM34566.1"/>
    </source>
</evidence>
<reference evidence="2 3" key="1">
    <citation type="journal article" date="2023" name="Elife">
        <title>Identification of key yeast species and microbe-microbe interactions impacting larval growth of Drosophila in the wild.</title>
        <authorList>
            <person name="Mure A."/>
            <person name="Sugiura Y."/>
            <person name="Maeda R."/>
            <person name="Honda K."/>
            <person name="Sakurai N."/>
            <person name="Takahashi Y."/>
            <person name="Watada M."/>
            <person name="Katoh T."/>
            <person name="Gotoh A."/>
            <person name="Gotoh Y."/>
            <person name="Taniguchi I."/>
            <person name="Nakamura K."/>
            <person name="Hayashi T."/>
            <person name="Katayama T."/>
            <person name="Uemura T."/>
            <person name="Hattori Y."/>
        </authorList>
    </citation>
    <scope>NUCLEOTIDE SEQUENCE [LARGE SCALE GENOMIC DNA]</scope>
    <source>
        <strain evidence="2 3">SC-9</strain>
    </source>
</reference>
<feature type="signal peptide" evidence="1">
    <location>
        <begin position="1"/>
        <end position="20"/>
    </location>
</feature>
<evidence type="ECO:0000256" key="1">
    <source>
        <dbReference type="SAM" id="SignalP"/>
    </source>
</evidence>
<sequence>MQFSIASAALSATFASLAMALPIKTADDSNFNLMVLRSGSPVHFAPVNYDETHAQVFSIGRAAGGSPANLTLQSDSSIVDETGRGVYINPNTGDVGLVGEGQKASTGFSFDGYEFLYQGNSSFFACPSGEDVYSLTFDYSYEGCLGITLYHI</sequence>
<dbReference type="EMBL" id="BTFZ01000003">
    <property type="protein sequence ID" value="GMM34566.1"/>
    <property type="molecule type" value="Genomic_DNA"/>
</dbReference>
<dbReference type="GeneID" id="90072545"/>
<keyword evidence="3" id="KW-1185">Reference proteome</keyword>
<accession>A0AAV5QIQ7</accession>
<comment type="caution">
    <text evidence="2">The sequence shown here is derived from an EMBL/GenBank/DDBJ whole genome shotgun (WGS) entry which is preliminary data.</text>
</comment>
<evidence type="ECO:0000313" key="3">
    <source>
        <dbReference type="Proteomes" id="UP001360560"/>
    </source>
</evidence>
<keyword evidence="1" id="KW-0732">Signal</keyword>
<dbReference type="AlphaFoldDB" id="A0AAV5QIQ7"/>
<proteinExistence type="predicted"/>
<protein>
    <submittedName>
        <fullName evidence="2">Uncharacterized protein</fullName>
    </submittedName>
</protein>
<dbReference type="Proteomes" id="UP001360560">
    <property type="component" value="Unassembled WGS sequence"/>
</dbReference>